<keyword evidence="3" id="KW-1185">Reference proteome</keyword>
<evidence type="ECO:0000256" key="1">
    <source>
        <dbReference type="SAM" id="SignalP"/>
    </source>
</evidence>
<feature type="signal peptide" evidence="1">
    <location>
        <begin position="1"/>
        <end position="24"/>
    </location>
</feature>
<dbReference type="Gramene" id="PRQ19827">
    <property type="protein sequence ID" value="PRQ19827"/>
    <property type="gene ID" value="RchiOBHm_Chr7g0221561"/>
</dbReference>
<feature type="chain" id="PRO_5015200443" evidence="1">
    <location>
        <begin position="25"/>
        <end position="49"/>
    </location>
</feature>
<organism evidence="2 3">
    <name type="scientific">Rosa chinensis</name>
    <name type="common">China rose</name>
    <dbReference type="NCBI Taxonomy" id="74649"/>
    <lineage>
        <taxon>Eukaryota</taxon>
        <taxon>Viridiplantae</taxon>
        <taxon>Streptophyta</taxon>
        <taxon>Embryophyta</taxon>
        <taxon>Tracheophyta</taxon>
        <taxon>Spermatophyta</taxon>
        <taxon>Magnoliopsida</taxon>
        <taxon>eudicotyledons</taxon>
        <taxon>Gunneridae</taxon>
        <taxon>Pentapetalae</taxon>
        <taxon>rosids</taxon>
        <taxon>fabids</taxon>
        <taxon>Rosales</taxon>
        <taxon>Rosaceae</taxon>
        <taxon>Rosoideae</taxon>
        <taxon>Rosoideae incertae sedis</taxon>
        <taxon>Rosa</taxon>
    </lineage>
</organism>
<evidence type="ECO:0000313" key="3">
    <source>
        <dbReference type="Proteomes" id="UP000238479"/>
    </source>
</evidence>
<keyword evidence="1" id="KW-0732">Signal</keyword>
<evidence type="ECO:0000313" key="2">
    <source>
        <dbReference type="EMBL" id="PRQ19827.1"/>
    </source>
</evidence>
<sequence length="49" mass="5706">MQRSIWVVLLVLLVGFTWLCCCESGEVFARAGQQYQVLQSQRQRSPRSF</sequence>
<dbReference type="EMBL" id="PDCK01000045">
    <property type="protein sequence ID" value="PRQ19827.1"/>
    <property type="molecule type" value="Genomic_DNA"/>
</dbReference>
<protein>
    <submittedName>
        <fullName evidence="2">Uncharacterized protein</fullName>
    </submittedName>
</protein>
<reference evidence="2 3" key="1">
    <citation type="journal article" date="2018" name="Nat. Genet.">
        <title>The Rosa genome provides new insights in the design of modern roses.</title>
        <authorList>
            <person name="Bendahmane M."/>
        </authorList>
    </citation>
    <scope>NUCLEOTIDE SEQUENCE [LARGE SCALE GENOMIC DNA]</scope>
    <source>
        <strain evidence="3">cv. Old Blush</strain>
    </source>
</reference>
<accession>A0A2P6PD18</accession>
<comment type="caution">
    <text evidence="2">The sequence shown here is derived from an EMBL/GenBank/DDBJ whole genome shotgun (WGS) entry which is preliminary data.</text>
</comment>
<dbReference type="Proteomes" id="UP000238479">
    <property type="component" value="Chromosome 7"/>
</dbReference>
<dbReference type="AlphaFoldDB" id="A0A2P6PD18"/>
<name>A0A2P6PD18_ROSCH</name>
<proteinExistence type="predicted"/>
<gene>
    <name evidence="2" type="ORF">RchiOBHm_Chr7g0221561</name>
</gene>